<reference evidence="3 4" key="1">
    <citation type="submission" date="2024-01" db="EMBL/GenBank/DDBJ databases">
        <title>Comparative genomics of Cryptococcus and Kwoniella reveals pathogenesis evolution and contrasting modes of karyotype evolution via chromosome fusion or intercentromeric recombination.</title>
        <authorList>
            <person name="Coelho M.A."/>
            <person name="David-Palma M."/>
            <person name="Shea T."/>
            <person name="Bowers K."/>
            <person name="McGinley-Smith S."/>
            <person name="Mohammad A.W."/>
            <person name="Gnirke A."/>
            <person name="Yurkov A.M."/>
            <person name="Nowrousian M."/>
            <person name="Sun S."/>
            <person name="Cuomo C.A."/>
            <person name="Heitman J."/>
        </authorList>
    </citation>
    <scope>NUCLEOTIDE SEQUENCE [LARGE SCALE GENOMIC DNA]</scope>
    <source>
        <strain evidence="3 4">CBS 6074</strain>
    </source>
</reference>
<feature type="compositionally biased region" description="Low complexity" evidence="1">
    <location>
        <begin position="1"/>
        <end position="12"/>
    </location>
</feature>
<organism evidence="3 4">
    <name type="scientific">Kwoniella dendrophila CBS 6074</name>
    <dbReference type="NCBI Taxonomy" id="1295534"/>
    <lineage>
        <taxon>Eukaryota</taxon>
        <taxon>Fungi</taxon>
        <taxon>Dikarya</taxon>
        <taxon>Basidiomycota</taxon>
        <taxon>Agaricomycotina</taxon>
        <taxon>Tremellomycetes</taxon>
        <taxon>Tremellales</taxon>
        <taxon>Cryptococcaceae</taxon>
        <taxon>Kwoniella</taxon>
    </lineage>
</organism>
<evidence type="ECO:0000256" key="1">
    <source>
        <dbReference type="SAM" id="MobiDB-lite"/>
    </source>
</evidence>
<dbReference type="Pfam" id="PF00651">
    <property type="entry name" value="BTB"/>
    <property type="match status" value="1"/>
</dbReference>
<feature type="region of interest" description="Disordered" evidence="1">
    <location>
        <begin position="1"/>
        <end position="30"/>
    </location>
</feature>
<dbReference type="PROSITE" id="PS50097">
    <property type="entry name" value="BTB"/>
    <property type="match status" value="1"/>
</dbReference>
<evidence type="ECO:0000313" key="4">
    <source>
        <dbReference type="Proteomes" id="UP001355207"/>
    </source>
</evidence>
<sequence>MSSLKRNSSTSSTPCKKAKKDKADEITDDNRDYQAEDADITLVSADGLDFKVHKWALMASSNTFRNMIDIGTQAEHPTIELSDDRLESSSRLKIFLDLVYSRGVMKFPRNRADYTELHEIIELLLKYETTYPLEVFKYALQLWMHNSSVHNLEMFIAGSKLDSVEVCMAAIMCKRDKIYKAGTGSRHSRNDYLPGRHVLDLSAASLTALVRIPEQYKWALQRAGYLVNANGNVWEAHANSTVEEWSETKEKVAKEFQRLMIKLAEES</sequence>
<accession>A0AAX4K5C8</accession>
<evidence type="ECO:0000313" key="3">
    <source>
        <dbReference type="EMBL" id="WWC92329.1"/>
    </source>
</evidence>
<evidence type="ECO:0000259" key="2">
    <source>
        <dbReference type="PROSITE" id="PS50097"/>
    </source>
</evidence>
<keyword evidence="4" id="KW-1185">Reference proteome</keyword>
<gene>
    <name evidence="3" type="ORF">L201_007283</name>
</gene>
<dbReference type="GeneID" id="91097952"/>
<feature type="domain" description="BTB" evidence="2">
    <location>
        <begin position="38"/>
        <end position="101"/>
    </location>
</feature>
<dbReference type="InterPro" id="IPR011333">
    <property type="entry name" value="SKP1/BTB/POZ_sf"/>
</dbReference>
<name>A0AAX4K5C8_9TREE</name>
<dbReference type="Proteomes" id="UP001355207">
    <property type="component" value="Chromosome 10"/>
</dbReference>
<dbReference type="AlphaFoldDB" id="A0AAX4K5C8"/>
<dbReference type="Gene3D" id="3.30.710.10">
    <property type="entry name" value="Potassium Channel Kv1.1, Chain A"/>
    <property type="match status" value="1"/>
</dbReference>
<proteinExistence type="predicted"/>
<protein>
    <recommendedName>
        <fullName evidence="2">BTB domain-containing protein</fullName>
    </recommendedName>
</protein>
<feature type="compositionally biased region" description="Basic and acidic residues" evidence="1">
    <location>
        <begin position="21"/>
        <end position="30"/>
    </location>
</feature>
<dbReference type="RefSeq" id="XP_066079091.1">
    <property type="nucleotide sequence ID" value="XM_066222994.1"/>
</dbReference>
<dbReference type="SUPFAM" id="SSF54695">
    <property type="entry name" value="POZ domain"/>
    <property type="match status" value="1"/>
</dbReference>
<dbReference type="EMBL" id="CP144107">
    <property type="protein sequence ID" value="WWC92329.1"/>
    <property type="molecule type" value="Genomic_DNA"/>
</dbReference>
<dbReference type="InterPro" id="IPR000210">
    <property type="entry name" value="BTB/POZ_dom"/>
</dbReference>